<dbReference type="GeneID" id="106765625"/>
<feature type="compositionally biased region" description="Polar residues" evidence="1">
    <location>
        <begin position="323"/>
        <end position="342"/>
    </location>
</feature>
<dbReference type="KEGG" id="vra:106765625"/>
<feature type="signal peptide" evidence="2">
    <location>
        <begin position="1"/>
        <end position="24"/>
    </location>
</feature>
<keyword evidence="2" id="KW-0732">Signal</keyword>
<dbReference type="OrthoDB" id="1306371at2759"/>
<gene>
    <name evidence="4" type="primary">LOC106765625</name>
</gene>
<evidence type="ECO:0000313" key="4">
    <source>
        <dbReference type="RefSeq" id="XP_014505799.1"/>
    </source>
</evidence>
<proteinExistence type="predicted"/>
<dbReference type="PANTHER" id="PTHR35274">
    <property type="entry name" value="E6-LIKE PROTEIN"/>
    <property type="match status" value="1"/>
</dbReference>
<protein>
    <submittedName>
        <fullName evidence="4">Protein E6</fullName>
    </submittedName>
</protein>
<evidence type="ECO:0000256" key="1">
    <source>
        <dbReference type="SAM" id="MobiDB-lite"/>
    </source>
</evidence>
<reference evidence="4" key="2">
    <citation type="submission" date="2025-08" db="UniProtKB">
        <authorList>
            <consortium name="RefSeq"/>
        </authorList>
    </citation>
    <scope>IDENTIFICATION</scope>
    <source>
        <tissue evidence="4">Leaf</tissue>
    </source>
</reference>
<dbReference type="InterPro" id="IPR040290">
    <property type="entry name" value="Prot_E6-like"/>
</dbReference>
<organism evidence="3 4">
    <name type="scientific">Vigna radiata var. radiata</name>
    <name type="common">Mung bean</name>
    <name type="synonym">Phaseolus aureus</name>
    <dbReference type="NCBI Taxonomy" id="3916"/>
    <lineage>
        <taxon>Eukaryota</taxon>
        <taxon>Viridiplantae</taxon>
        <taxon>Streptophyta</taxon>
        <taxon>Embryophyta</taxon>
        <taxon>Tracheophyta</taxon>
        <taxon>Spermatophyta</taxon>
        <taxon>Magnoliopsida</taxon>
        <taxon>eudicotyledons</taxon>
        <taxon>Gunneridae</taxon>
        <taxon>Pentapetalae</taxon>
        <taxon>rosids</taxon>
        <taxon>fabids</taxon>
        <taxon>Fabales</taxon>
        <taxon>Fabaceae</taxon>
        <taxon>Papilionoideae</taxon>
        <taxon>50 kb inversion clade</taxon>
        <taxon>NPAAA clade</taxon>
        <taxon>indigoferoid/millettioid clade</taxon>
        <taxon>Phaseoleae</taxon>
        <taxon>Vigna</taxon>
    </lineage>
</organism>
<feature type="region of interest" description="Disordered" evidence="1">
    <location>
        <begin position="322"/>
        <end position="380"/>
    </location>
</feature>
<dbReference type="RefSeq" id="XP_014505799.1">
    <property type="nucleotide sequence ID" value="XM_014650313.2"/>
</dbReference>
<accession>A0A1S3UIM1</accession>
<dbReference type="AlphaFoldDB" id="A0A1S3UIM1"/>
<reference evidence="3" key="1">
    <citation type="journal article" date="2014" name="Nat. Commun.">
        <title>Genome sequence of mungbean and insights into evolution within Vigna species.</title>
        <authorList>
            <person name="Kang Y.J."/>
            <person name="Kim S.K."/>
            <person name="Kim M.Y."/>
            <person name="Lestari P."/>
            <person name="Kim K.H."/>
            <person name="Ha B.K."/>
            <person name="Jun T.H."/>
            <person name="Hwang W.J."/>
            <person name="Lee T."/>
            <person name="Lee J."/>
            <person name="Shim S."/>
            <person name="Yoon M.Y."/>
            <person name="Jang Y.E."/>
            <person name="Han K.S."/>
            <person name="Taeprayoon P."/>
            <person name="Yoon N."/>
            <person name="Somta P."/>
            <person name="Tanya P."/>
            <person name="Kim K.S."/>
            <person name="Gwag J.G."/>
            <person name="Moon J.K."/>
            <person name="Lee Y.H."/>
            <person name="Park B.S."/>
            <person name="Bombarely A."/>
            <person name="Doyle J.J."/>
            <person name="Jackson S.A."/>
            <person name="Schafleitner R."/>
            <person name="Srinives P."/>
            <person name="Varshney R.K."/>
            <person name="Lee S.H."/>
        </authorList>
    </citation>
    <scope>NUCLEOTIDE SEQUENCE [LARGE SCALE GENOMIC DNA]</scope>
    <source>
        <strain evidence="3">cv. VC1973A</strain>
    </source>
</reference>
<keyword evidence="3" id="KW-1185">Reference proteome</keyword>
<feature type="chain" id="PRO_5010186419" evidence="2">
    <location>
        <begin position="25"/>
        <end position="380"/>
    </location>
</feature>
<dbReference type="PANTHER" id="PTHR35274:SF2">
    <property type="entry name" value="E6-LIKE PROTEIN"/>
    <property type="match status" value="1"/>
</dbReference>
<feature type="compositionally biased region" description="Low complexity" evidence="1">
    <location>
        <begin position="343"/>
        <end position="363"/>
    </location>
</feature>
<name>A0A1S3UIM1_VIGRR</name>
<dbReference type="Proteomes" id="UP000087766">
    <property type="component" value="Chromosome 7"/>
</dbReference>
<feature type="compositionally biased region" description="Acidic residues" evidence="1">
    <location>
        <begin position="370"/>
        <end position="380"/>
    </location>
</feature>
<evidence type="ECO:0000256" key="2">
    <source>
        <dbReference type="SAM" id="SignalP"/>
    </source>
</evidence>
<sequence>MAPIPKLIPFLFLTTLLFSLQLNARESQFFSKVTPLNNNNNLKETELTNNEGSLNKPEQQQPVFIPQTENSYGLYGHETGLHPPTTTTTNAAPNTTPTTFKPYKTTTAEEDNANNFHSFKKDAYNTNQNELSETRLTGTSFNNYFYSGKDAFEKQNEFSDTKFAEGGYSSMENQNNNNYFYNSNDAFGKQSELSDSKYAKAGYNSKENQNNNNNYYFDNSKDAFGKQNEFSDTKYAEGGYKSMENQNSNDIAANERYYNNNNNNHNAANERFYYNNNNNDAANNRYYKTKAVNNNYNGERQGLSDTRFVEGGKYFYDLKSEKYNNPTQYGGSSRGVNSEQWSNNRGYFGNNNVNSYENKNSVEGYQNQEQFEDDQEEFEP</sequence>
<evidence type="ECO:0000313" key="3">
    <source>
        <dbReference type="Proteomes" id="UP000087766"/>
    </source>
</evidence>